<dbReference type="Pfam" id="PF00977">
    <property type="entry name" value="His_biosynth"/>
    <property type="match status" value="2"/>
</dbReference>
<evidence type="ECO:0000256" key="2">
    <source>
        <dbReference type="ARBA" id="ARBA00022605"/>
    </source>
</evidence>
<name>A0ABD5CMS6_9BURK</name>
<gene>
    <name evidence="6" type="ORF">QF025_004881</name>
</gene>
<evidence type="ECO:0000256" key="4">
    <source>
        <dbReference type="ARBA" id="ARBA00029440"/>
    </source>
</evidence>
<dbReference type="CDD" id="cd04723">
    <property type="entry name" value="HisA_HisF"/>
    <property type="match status" value="1"/>
</dbReference>
<proteinExistence type="inferred from homology"/>
<evidence type="ECO:0000256" key="1">
    <source>
        <dbReference type="ARBA" id="ARBA00009667"/>
    </source>
</evidence>
<dbReference type="EMBL" id="JAVIZN010000002">
    <property type="protein sequence ID" value="MDR6206161.1"/>
    <property type="molecule type" value="Genomic_DNA"/>
</dbReference>
<comment type="caution">
    <text evidence="6">The sequence shown here is derived from an EMBL/GenBank/DDBJ whole genome shotgun (WGS) entry which is preliminary data.</text>
</comment>
<dbReference type="Gene3D" id="3.20.20.70">
    <property type="entry name" value="Aldolase class I"/>
    <property type="match status" value="1"/>
</dbReference>
<sequence length="259" mass="27273">MQVIPVLDLLDGHVVRAVRGERSAYLPIRSSLAATSEPLAIARALLAASGARTLYIADLGAILQQRAHIETLAALRAALPGIDIWLDAGYADFASMQALFARIDASNQHPQHSQHPQHALATLVPVFGTESLQDIHALRAAETAASPAAPTSPILSLDHRAGELLSAAAVHERPEPARSWWPRRVIAMTLDQVGSYDGPDLATFERIRASAPADTQVIGAGGIRDRGDLTAAARTGASAWLVASALHDGRIGLPLAAST</sequence>
<keyword evidence="3 5" id="KW-0368">Histidine biosynthesis</keyword>
<dbReference type="Proteomes" id="UP001245184">
    <property type="component" value="Unassembled WGS sequence"/>
</dbReference>
<dbReference type="InterPro" id="IPR011060">
    <property type="entry name" value="RibuloseP-bd_barrel"/>
</dbReference>
<keyword evidence="2 5" id="KW-0028">Amino-acid biosynthesis</keyword>
<dbReference type="AlphaFoldDB" id="A0ABD5CMS6"/>
<evidence type="ECO:0000256" key="5">
    <source>
        <dbReference type="RuleBase" id="RU003657"/>
    </source>
</evidence>
<dbReference type="InterPro" id="IPR006062">
    <property type="entry name" value="His_biosynth"/>
</dbReference>
<dbReference type="RefSeq" id="WP_029965983.1">
    <property type="nucleotide sequence ID" value="NZ_ATXV01000001.1"/>
</dbReference>
<protein>
    <submittedName>
        <fullName evidence="6">Phosphoribosylformimino-5-aminoimidazole carboxamide ribotide isomerase</fullName>
        <ecNumber evidence="6">5.3.1.16</ecNumber>
    </submittedName>
</protein>
<evidence type="ECO:0000256" key="3">
    <source>
        <dbReference type="ARBA" id="ARBA00023102"/>
    </source>
</evidence>
<keyword evidence="6" id="KW-0413">Isomerase</keyword>
<organism evidence="6 7">
    <name type="scientific">Paraburkholderia graminis</name>
    <dbReference type="NCBI Taxonomy" id="60548"/>
    <lineage>
        <taxon>Bacteria</taxon>
        <taxon>Pseudomonadati</taxon>
        <taxon>Pseudomonadota</taxon>
        <taxon>Betaproteobacteria</taxon>
        <taxon>Burkholderiales</taxon>
        <taxon>Burkholderiaceae</taxon>
        <taxon>Paraburkholderia</taxon>
    </lineage>
</organism>
<dbReference type="EC" id="5.3.1.16" evidence="6"/>
<reference evidence="6 7" key="1">
    <citation type="submission" date="2023-08" db="EMBL/GenBank/DDBJ databases">
        <title>Genome sequencing of plant associated microbes to promote plant fitness in Sorghum bicolor and Oryza sativa.</title>
        <authorList>
            <person name="Coleman-Derr D."/>
        </authorList>
    </citation>
    <scope>NUCLEOTIDE SEQUENCE [LARGE SCALE GENOMIC DNA]</scope>
    <source>
        <strain evidence="6 7">SLBN-33</strain>
    </source>
</reference>
<dbReference type="GO" id="GO:0003949">
    <property type="term" value="F:1-(5-phosphoribosyl)-5-[(5-phosphoribosylamino)methylideneamino]imidazole-4-carboxamide isomerase activity"/>
    <property type="evidence" value="ECO:0007669"/>
    <property type="project" value="UniProtKB-EC"/>
</dbReference>
<evidence type="ECO:0000313" key="6">
    <source>
        <dbReference type="EMBL" id="MDR6206161.1"/>
    </source>
</evidence>
<dbReference type="InterPro" id="IPR013785">
    <property type="entry name" value="Aldolase_TIM"/>
</dbReference>
<comment type="pathway">
    <text evidence="4">Amino-acid biosynthesis.</text>
</comment>
<accession>A0ABD5CMS6</accession>
<comment type="similarity">
    <text evidence="1 5">Belongs to the HisA/HisF family.</text>
</comment>
<dbReference type="SUPFAM" id="SSF51366">
    <property type="entry name" value="Ribulose-phoshate binding barrel"/>
    <property type="match status" value="1"/>
</dbReference>
<evidence type="ECO:0000313" key="7">
    <source>
        <dbReference type="Proteomes" id="UP001245184"/>
    </source>
</evidence>
<dbReference type="GO" id="GO:0000105">
    <property type="term" value="P:L-histidine biosynthetic process"/>
    <property type="evidence" value="ECO:0007669"/>
    <property type="project" value="UniProtKB-KW"/>
</dbReference>